<evidence type="ECO:0000313" key="1">
    <source>
        <dbReference type="EMBL" id="EFO24454.1"/>
    </source>
</evidence>
<organism evidence="1">
    <name type="scientific">Loa loa</name>
    <name type="common">Eye worm</name>
    <name type="synonym">Filaria loa</name>
    <dbReference type="NCBI Taxonomy" id="7209"/>
    <lineage>
        <taxon>Eukaryota</taxon>
        <taxon>Metazoa</taxon>
        <taxon>Ecdysozoa</taxon>
        <taxon>Nematoda</taxon>
        <taxon>Chromadorea</taxon>
        <taxon>Rhabditida</taxon>
        <taxon>Spirurina</taxon>
        <taxon>Spiruromorpha</taxon>
        <taxon>Filarioidea</taxon>
        <taxon>Onchocercidae</taxon>
        <taxon>Loa</taxon>
    </lineage>
</organism>
<dbReference type="AlphaFoldDB" id="A0A1S0U4Y4"/>
<accession>A0A1S0U4Y4</accession>
<protein>
    <submittedName>
        <fullName evidence="1">Uncharacterized protein</fullName>
    </submittedName>
</protein>
<dbReference type="RefSeq" id="XP_003139615.1">
    <property type="nucleotide sequence ID" value="XM_003139567.1"/>
</dbReference>
<dbReference type="KEGG" id="loa:LOAG_04030"/>
<gene>
    <name evidence="1" type="ORF">LOAG_04030</name>
</gene>
<dbReference type="InParanoid" id="A0A1S0U4Y4"/>
<dbReference type="CTD" id="9941427"/>
<sequence>MVDKVVWQRRCYYCNLFCQIGDGGSHYSDKLHCRERCPTLSATLSQIDGGIPLIVFNSQKSKHVRQIELRKIDFQQRTRVMLTCTTMRLPFPIRLFHQGKILGRNGFMEYFEKQAR</sequence>
<reference evidence="1" key="1">
    <citation type="submission" date="2012-04" db="EMBL/GenBank/DDBJ databases">
        <title>The Genome Sequence of Loa loa.</title>
        <authorList>
            <consortium name="The Broad Institute Genome Sequencing Platform"/>
            <consortium name="Broad Institute Genome Sequencing Center for Infectious Disease"/>
            <person name="Nutman T.B."/>
            <person name="Fink D.L."/>
            <person name="Russ C."/>
            <person name="Young S."/>
            <person name="Zeng Q."/>
            <person name="Gargeya S."/>
            <person name="Alvarado L."/>
            <person name="Berlin A."/>
            <person name="Chapman S.B."/>
            <person name="Chen Z."/>
            <person name="Freedman E."/>
            <person name="Gellesch M."/>
            <person name="Goldberg J."/>
            <person name="Griggs A."/>
            <person name="Gujja S."/>
            <person name="Heilman E.R."/>
            <person name="Heiman D."/>
            <person name="Howarth C."/>
            <person name="Mehta T."/>
            <person name="Neiman D."/>
            <person name="Pearson M."/>
            <person name="Roberts A."/>
            <person name="Saif S."/>
            <person name="Shea T."/>
            <person name="Shenoy N."/>
            <person name="Sisk P."/>
            <person name="Stolte C."/>
            <person name="Sykes S."/>
            <person name="White J."/>
            <person name="Yandava C."/>
            <person name="Haas B."/>
            <person name="Henn M.R."/>
            <person name="Nusbaum C."/>
            <person name="Birren B."/>
        </authorList>
    </citation>
    <scope>NUCLEOTIDE SEQUENCE [LARGE SCALE GENOMIC DNA]</scope>
</reference>
<name>A0A1S0U4Y4_LOALO</name>
<dbReference type="GeneID" id="9941427"/>
<proteinExistence type="predicted"/>
<dbReference type="EMBL" id="JH712098">
    <property type="protein sequence ID" value="EFO24454.1"/>
    <property type="molecule type" value="Genomic_DNA"/>
</dbReference>